<reference evidence="1" key="1">
    <citation type="submission" date="2021-02" db="EMBL/GenBank/DDBJ databases">
        <authorList>
            <person name="Nowell W R."/>
        </authorList>
    </citation>
    <scope>NUCLEOTIDE SEQUENCE</scope>
    <source>
        <strain evidence="1">Ploen Becks lab</strain>
    </source>
</reference>
<organism evidence="1 2">
    <name type="scientific">Brachionus calyciflorus</name>
    <dbReference type="NCBI Taxonomy" id="104777"/>
    <lineage>
        <taxon>Eukaryota</taxon>
        <taxon>Metazoa</taxon>
        <taxon>Spiralia</taxon>
        <taxon>Gnathifera</taxon>
        <taxon>Rotifera</taxon>
        <taxon>Eurotatoria</taxon>
        <taxon>Monogononta</taxon>
        <taxon>Pseudotrocha</taxon>
        <taxon>Ploima</taxon>
        <taxon>Brachionidae</taxon>
        <taxon>Brachionus</taxon>
    </lineage>
</organism>
<sequence length="261" mass="30431">MKVQIPENSTDDEFLKLAVEISNRYLQNEVVQSGIKKKFSINEKTFENIKKINLVYSEQLKLNSKEPDNLGWTDRILDTNTIHVNNIFRKRFDHINTKSYKDTTRHKKEREIKIIVVYISILLLHELGHLLVRWSGKIDSPEAIGEAGTCIELIIFNGNVRLLLDSKSKWDENKQHIGIGIERENEFRILSYQDYIQKVYDGSMSINLYNEAIFVKRKMDSHSIAKKVSDEDQEHHELKNAVPIESCGVRRCAFIKISQIE</sequence>
<dbReference type="OrthoDB" id="10575240at2759"/>
<evidence type="ECO:0000313" key="2">
    <source>
        <dbReference type="Proteomes" id="UP000663879"/>
    </source>
</evidence>
<name>A0A813QJK5_9BILA</name>
<proteinExistence type="predicted"/>
<dbReference type="AlphaFoldDB" id="A0A813QJK5"/>
<gene>
    <name evidence="1" type="ORF">OXX778_LOCUS4794</name>
</gene>
<protein>
    <submittedName>
        <fullName evidence="1">Uncharacterized protein</fullName>
    </submittedName>
</protein>
<dbReference type="EMBL" id="CAJNOC010000491">
    <property type="protein sequence ID" value="CAF0767933.1"/>
    <property type="molecule type" value="Genomic_DNA"/>
</dbReference>
<comment type="caution">
    <text evidence="1">The sequence shown here is derived from an EMBL/GenBank/DDBJ whole genome shotgun (WGS) entry which is preliminary data.</text>
</comment>
<dbReference type="Proteomes" id="UP000663879">
    <property type="component" value="Unassembled WGS sequence"/>
</dbReference>
<accession>A0A813QJK5</accession>
<evidence type="ECO:0000313" key="1">
    <source>
        <dbReference type="EMBL" id="CAF0767933.1"/>
    </source>
</evidence>
<keyword evidence="2" id="KW-1185">Reference proteome</keyword>